<proteinExistence type="predicted"/>
<dbReference type="RefSeq" id="XP_002678389.1">
    <property type="nucleotide sequence ID" value="XM_002678343.1"/>
</dbReference>
<dbReference type="STRING" id="5762.D2VBT7"/>
<reference evidence="2 3" key="1">
    <citation type="journal article" date="2010" name="Cell">
        <title>The genome of Naegleria gruberi illuminates early eukaryotic versatility.</title>
        <authorList>
            <person name="Fritz-Laylin L.K."/>
            <person name="Prochnik S.E."/>
            <person name="Ginger M.L."/>
            <person name="Dacks J.B."/>
            <person name="Carpenter M.L."/>
            <person name="Field M.C."/>
            <person name="Kuo A."/>
            <person name="Paredez A."/>
            <person name="Chapman J."/>
            <person name="Pham J."/>
            <person name="Shu S."/>
            <person name="Neupane R."/>
            <person name="Cipriano M."/>
            <person name="Mancuso J."/>
            <person name="Tu H."/>
            <person name="Salamov A."/>
            <person name="Lindquist E."/>
            <person name="Shapiro H."/>
            <person name="Lucas S."/>
            <person name="Grigoriev I.V."/>
            <person name="Cande W.Z."/>
            <person name="Fulton C."/>
            <person name="Rokhsar D.S."/>
            <person name="Dawson S.C."/>
        </authorList>
    </citation>
    <scope>NUCLEOTIDE SEQUENCE [LARGE SCALE GENOMIC DNA]</scope>
    <source>
        <strain evidence="2 3">NEG-M</strain>
    </source>
</reference>
<dbReference type="InterPro" id="IPR002562">
    <property type="entry name" value="3'-5'_exonuclease_dom"/>
</dbReference>
<evidence type="ECO:0000313" key="2">
    <source>
        <dbReference type="EMBL" id="EFC45645.1"/>
    </source>
</evidence>
<organism evidence="3">
    <name type="scientific">Naegleria gruberi</name>
    <name type="common">Amoeba</name>
    <dbReference type="NCBI Taxonomy" id="5762"/>
    <lineage>
        <taxon>Eukaryota</taxon>
        <taxon>Discoba</taxon>
        <taxon>Heterolobosea</taxon>
        <taxon>Tetramitia</taxon>
        <taxon>Eutetramitia</taxon>
        <taxon>Vahlkampfiidae</taxon>
        <taxon>Naegleria</taxon>
    </lineage>
</organism>
<accession>D2VBT7</accession>
<dbReference type="KEGG" id="ngr:NAEGRDRAFT_79347"/>
<dbReference type="PANTHER" id="PTHR46814:SF1">
    <property type="entry name" value="EGALITARIAN, ISOFORM B"/>
    <property type="match status" value="1"/>
</dbReference>
<sequence>MISNNNNGVSDTNVLSINHVVHLIDSLEVYTEKLSPIVEDLLEQGESCRNRTNSFSQTHLYNNNTPCIGLDCEGSPDLVKQSGTLCIIQISLINKLHPEILDIYIIDVFKIGGQELSNKTNLRKLLESKTVLKVIHDGRRDSDVLFYQMNGTKLNFTFDTQIADVSIRQSHVFYSLYKSNNTVLSLFESNFLPKFVKWFCYIDLITGNSSPEHYGDMLKGFMTDLEDFVKETYNKQNYKQAPELQADCARSIANMIVNAAHSFKSHERKDAHIAAKFCRDVTNNVRNSVFFQKDGKDKFLKAFKDQIIEKTIEKFTSTLSKANFDEYQSRNHLNSQSAKHNSSILPTSSELISKTVATNMFERTGFLNIIFIVNLYHLRVIERKLFIEKILDVLISQEIESNLELTYYIVRLNYLVVFLSEKNIEDDDCINDNLENLRETIKSWMNTEQAVLSPSSPYLNAAKGEATVSTELFTNIDANVNIVSLDIVNINEKWQLKQLSQPSTIVTNNNTNNLGMFVTHYPITNYFKIKGLVRLLHDFCMIDYSSKKTIQEQVISEETYWKTRPLSSDQLEGAALDVKYLLFLYETQRLHLMNKKFKPGNESPSLASTIIRRSYLYDGTLRDYEFPYLTEERKEYLRENGVMDDGYFYVDIPLDEYYKSKSQNENKEQHLRLYFFVGKELAKNCEFEFMNNNNPNRVVTITQDETPQFTSKYFLGKLIGSKGKHIAELVMNFPSVSMGTSEQTFIVFGSYHEVGTINDLLIREKEVKITQEQYNKISHRSSHIKYRSGCEYIKFPIATTTTTPTDPTTVSILLGGGKRAIAKAEQVIQQFITNATITQ</sequence>
<dbReference type="GO" id="GO:0008408">
    <property type="term" value="F:3'-5' exonuclease activity"/>
    <property type="evidence" value="ECO:0007669"/>
    <property type="project" value="InterPro"/>
</dbReference>
<dbReference type="Proteomes" id="UP000006671">
    <property type="component" value="Unassembled WGS sequence"/>
</dbReference>
<dbReference type="OrthoDB" id="368776at2759"/>
<dbReference type="VEuPathDB" id="AmoebaDB:NAEGRDRAFT_79347"/>
<dbReference type="EMBL" id="GG738862">
    <property type="protein sequence ID" value="EFC45645.1"/>
    <property type="molecule type" value="Genomic_DNA"/>
</dbReference>
<evidence type="ECO:0000259" key="1">
    <source>
        <dbReference type="Pfam" id="PF01612"/>
    </source>
</evidence>
<dbReference type="GeneID" id="8857496"/>
<dbReference type="Pfam" id="PF01612">
    <property type="entry name" value="DNA_pol_A_exo1"/>
    <property type="match status" value="1"/>
</dbReference>
<name>D2VBT7_NAEGR</name>
<feature type="domain" description="3'-5' exonuclease" evidence="1">
    <location>
        <begin position="63"/>
        <end position="164"/>
    </location>
</feature>
<dbReference type="AlphaFoldDB" id="D2VBT7"/>
<dbReference type="OMA" id="FVKWFCY"/>
<dbReference type="PANTHER" id="PTHR46814">
    <property type="entry name" value="EGALITARIAN, ISOFORM B"/>
    <property type="match status" value="1"/>
</dbReference>
<dbReference type="InterPro" id="IPR036397">
    <property type="entry name" value="RNaseH_sf"/>
</dbReference>
<gene>
    <name evidence="2" type="ORF">NAEGRDRAFT_79347</name>
</gene>
<protein>
    <submittedName>
        <fullName evidence="2">Predicted protein</fullName>
    </submittedName>
</protein>
<evidence type="ECO:0000313" key="3">
    <source>
        <dbReference type="Proteomes" id="UP000006671"/>
    </source>
</evidence>
<dbReference type="GO" id="GO:0006139">
    <property type="term" value="P:nucleobase-containing compound metabolic process"/>
    <property type="evidence" value="ECO:0007669"/>
    <property type="project" value="InterPro"/>
</dbReference>
<keyword evidence="3" id="KW-1185">Reference proteome</keyword>
<dbReference type="InParanoid" id="D2VBT7"/>
<dbReference type="GO" id="GO:0003676">
    <property type="term" value="F:nucleic acid binding"/>
    <property type="evidence" value="ECO:0007669"/>
    <property type="project" value="InterPro"/>
</dbReference>
<dbReference type="InterPro" id="IPR012337">
    <property type="entry name" value="RNaseH-like_sf"/>
</dbReference>
<dbReference type="Gene3D" id="3.30.420.10">
    <property type="entry name" value="Ribonuclease H-like superfamily/Ribonuclease H"/>
    <property type="match status" value="2"/>
</dbReference>
<dbReference type="SUPFAM" id="SSF53098">
    <property type="entry name" value="Ribonuclease H-like"/>
    <property type="match status" value="2"/>
</dbReference>